<dbReference type="Proteomes" id="UP000632659">
    <property type="component" value="Unassembled WGS sequence"/>
</dbReference>
<dbReference type="EMBL" id="JACRTL010000015">
    <property type="protein sequence ID" value="MBC8612100.1"/>
    <property type="molecule type" value="Genomic_DNA"/>
</dbReference>
<proteinExistence type="predicted"/>
<dbReference type="AlphaFoldDB" id="A0A8J6TY52"/>
<comment type="caution">
    <text evidence="1">The sequence shown here is derived from an EMBL/GenBank/DDBJ whole genome shotgun (WGS) entry which is preliminary data.</text>
</comment>
<name>A0A8J6TY52_9FIRM</name>
<evidence type="ECO:0000313" key="2">
    <source>
        <dbReference type="Proteomes" id="UP000632659"/>
    </source>
</evidence>
<protein>
    <submittedName>
        <fullName evidence="1">Uncharacterized protein</fullName>
    </submittedName>
</protein>
<sequence>MNFEELEKLVIKKAPLPMSGRYEETVCFLALRGLYTSLAGKRITKEQAVKERVQLKKEFYHMCWLHDRYAAALAQYQEFLRLAGRYRPEILGALKRHAEPAEAMRLMADCIASLCQDKVFAQRAVKLLEKEYNDKGKK</sequence>
<accession>A0A8J6TY52</accession>
<reference evidence="1" key="1">
    <citation type="submission" date="2020-08" db="EMBL/GenBank/DDBJ databases">
        <title>Genome public.</title>
        <authorList>
            <person name="Liu C."/>
            <person name="Sun Q."/>
        </authorList>
    </citation>
    <scope>NUCLEOTIDE SEQUENCE</scope>
    <source>
        <strain evidence="1">NSJ-15</strain>
    </source>
</reference>
<organism evidence="1 2">
    <name type="scientific">Massiliimalia timonensis</name>
    <dbReference type="NCBI Taxonomy" id="1987501"/>
    <lineage>
        <taxon>Bacteria</taxon>
        <taxon>Bacillati</taxon>
        <taxon>Bacillota</taxon>
        <taxon>Clostridia</taxon>
        <taxon>Eubacteriales</taxon>
        <taxon>Oscillospiraceae</taxon>
        <taxon>Massiliimalia</taxon>
    </lineage>
</organism>
<keyword evidence="2" id="KW-1185">Reference proteome</keyword>
<dbReference type="RefSeq" id="WP_187536920.1">
    <property type="nucleotide sequence ID" value="NZ_JACRTL010000015.1"/>
</dbReference>
<evidence type="ECO:0000313" key="1">
    <source>
        <dbReference type="EMBL" id="MBC8612100.1"/>
    </source>
</evidence>
<gene>
    <name evidence="1" type="ORF">H8702_13480</name>
</gene>